<name>A0A367LZM1_PSEAI</name>
<evidence type="ECO:0000313" key="2">
    <source>
        <dbReference type="Proteomes" id="UP000253594"/>
    </source>
</evidence>
<accession>A0A367LZM1</accession>
<feature type="non-terminal residue" evidence="1">
    <location>
        <position position="1"/>
    </location>
</feature>
<keyword evidence="1" id="KW-0378">Hydrolase</keyword>
<organism evidence="1 2">
    <name type="scientific">Pseudomonas aeruginosa</name>
    <dbReference type="NCBI Taxonomy" id="287"/>
    <lineage>
        <taxon>Bacteria</taxon>
        <taxon>Pseudomonadati</taxon>
        <taxon>Pseudomonadota</taxon>
        <taxon>Gammaproteobacteria</taxon>
        <taxon>Pseudomonadales</taxon>
        <taxon>Pseudomonadaceae</taxon>
        <taxon>Pseudomonas</taxon>
    </lineage>
</organism>
<dbReference type="EMBL" id="QORE01001910">
    <property type="protein sequence ID" value="RCI70675.1"/>
    <property type="molecule type" value="Genomic_DNA"/>
</dbReference>
<dbReference type="GO" id="GO:0016787">
    <property type="term" value="F:hydrolase activity"/>
    <property type="evidence" value="ECO:0007669"/>
    <property type="project" value="UniProtKB-KW"/>
</dbReference>
<reference evidence="1 2" key="1">
    <citation type="submission" date="2018-07" db="EMBL/GenBank/DDBJ databases">
        <title>Mechanisms of high-level aminoglycoside resistance among Gram-negative pathogens in Brazil.</title>
        <authorList>
            <person name="Ballaben A.S."/>
            <person name="Darini A.L.C."/>
            <person name="Doi Y."/>
        </authorList>
    </citation>
    <scope>NUCLEOTIDE SEQUENCE [LARGE SCALE GENOMIC DNA]</scope>
    <source>
        <strain evidence="1 2">B2-305</strain>
    </source>
</reference>
<proteinExistence type="predicted"/>
<dbReference type="AlphaFoldDB" id="A0A367LZM1"/>
<comment type="caution">
    <text evidence="1">The sequence shown here is derived from an EMBL/GenBank/DDBJ whole genome shotgun (WGS) entry which is preliminary data.</text>
</comment>
<evidence type="ECO:0000313" key="1">
    <source>
        <dbReference type="EMBL" id="RCI70675.1"/>
    </source>
</evidence>
<protein>
    <submittedName>
        <fullName evidence="1">Alpha/beta hydrolase</fullName>
    </submittedName>
</protein>
<dbReference type="Proteomes" id="UP000253594">
    <property type="component" value="Unassembled WGS sequence"/>
</dbReference>
<gene>
    <name evidence="1" type="ORF">DT376_33230</name>
</gene>
<sequence>ENGIALYRQARPPKVLQLTRGGHVQTFAEATWQEVMLRFLDDPHGFTGLRRLAEIPNCESAKPEGNP</sequence>